<dbReference type="GO" id="GO:0016020">
    <property type="term" value="C:membrane"/>
    <property type="evidence" value="ECO:0007669"/>
    <property type="project" value="InterPro"/>
</dbReference>
<dbReference type="InterPro" id="IPR038770">
    <property type="entry name" value="Na+/solute_symporter_sf"/>
</dbReference>
<keyword evidence="9 11" id="KW-0472">Membrane</keyword>
<dbReference type="Pfam" id="PF02254">
    <property type="entry name" value="TrkA_N"/>
    <property type="match status" value="1"/>
</dbReference>
<evidence type="ECO:0000256" key="5">
    <source>
        <dbReference type="ARBA" id="ARBA00022692"/>
    </source>
</evidence>
<keyword evidence="5 11" id="KW-0812">Transmembrane</keyword>
<dbReference type="EMBL" id="JALJOU010000011">
    <property type="protein sequence ID" value="KAK9841054.1"/>
    <property type="molecule type" value="Genomic_DNA"/>
</dbReference>
<dbReference type="Pfam" id="PF00999">
    <property type="entry name" value="Na_H_Exchanger"/>
    <property type="match status" value="1"/>
</dbReference>
<comment type="caution">
    <text evidence="13">The sequence shown here is derived from an EMBL/GenBank/DDBJ whole genome shotgun (WGS) entry which is preliminary data.</text>
</comment>
<keyword evidence="14" id="KW-1185">Reference proteome</keyword>
<feature type="transmembrane region" description="Helical" evidence="11">
    <location>
        <begin position="837"/>
        <end position="856"/>
    </location>
</feature>
<keyword evidence="6" id="KW-0630">Potassium</keyword>
<dbReference type="Gene3D" id="3.40.50.1820">
    <property type="entry name" value="alpha/beta hydrolase"/>
    <property type="match status" value="1"/>
</dbReference>
<evidence type="ECO:0000313" key="13">
    <source>
        <dbReference type="EMBL" id="KAK9841054.1"/>
    </source>
</evidence>
<dbReference type="GO" id="GO:0015297">
    <property type="term" value="F:antiporter activity"/>
    <property type="evidence" value="ECO:0007669"/>
    <property type="project" value="UniProtKB-KW"/>
</dbReference>
<feature type="transmembrane region" description="Helical" evidence="11">
    <location>
        <begin position="808"/>
        <end position="825"/>
    </location>
</feature>
<feature type="transmembrane region" description="Helical" evidence="11">
    <location>
        <begin position="749"/>
        <end position="768"/>
    </location>
</feature>
<keyword evidence="3" id="KW-0050">Antiport</keyword>
<evidence type="ECO:0000256" key="7">
    <source>
        <dbReference type="ARBA" id="ARBA00022989"/>
    </source>
</evidence>
<dbReference type="Gene3D" id="1.20.1530.20">
    <property type="match status" value="1"/>
</dbReference>
<feature type="region of interest" description="Disordered" evidence="10">
    <location>
        <begin position="1123"/>
        <end position="1209"/>
    </location>
</feature>
<protein>
    <recommendedName>
        <fullName evidence="12">RCK N-terminal domain-containing protein</fullName>
    </recommendedName>
</protein>
<feature type="transmembrane region" description="Helical" evidence="11">
    <location>
        <begin position="618"/>
        <end position="640"/>
    </location>
</feature>
<organism evidence="13 14">
    <name type="scientific">Elliptochloris bilobata</name>
    <dbReference type="NCBI Taxonomy" id="381761"/>
    <lineage>
        <taxon>Eukaryota</taxon>
        <taxon>Viridiplantae</taxon>
        <taxon>Chlorophyta</taxon>
        <taxon>core chlorophytes</taxon>
        <taxon>Trebouxiophyceae</taxon>
        <taxon>Trebouxiophyceae incertae sedis</taxon>
        <taxon>Elliptochloris clade</taxon>
        <taxon>Elliptochloris</taxon>
    </lineage>
</organism>
<name>A0AAW1S538_9CHLO</name>
<keyword evidence="2" id="KW-0813">Transport</keyword>
<keyword evidence="8" id="KW-0406">Ion transport</keyword>
<gene>
    <name evidence="13" type="ORF">WJX81_008212</name>
</gene>
<feature type="transmembrane region" description="Helical" evidence="11">
    <location>
        <begin position="586"/>
        <end position="606"/>
    </location>
</feature>
<feature type="compositionally biased region" description="Gly residues" evidence="10">
    <location>
        <begin position="1129"/>
        <end position="1145"/>
    </location>
</feature>
<dbReference type="Proteomes" id="UP001445335">
    <property type="component" value="Unassembled WGS sequence"/>
</dbReference>
<dbReference type="PANTHER" id="PTHR46157">
    <property type="entry name" value="K(+) EFFLUX ANTIPORTER 3, CHLOROPLASTIC"/>
    <property type="match status" value="1"/>
</dbReference>
<keyword evidence="7 11" id="KW-1133">Transmembrane helix</keyword>
<evidence type="ECO:0000256" key="10">
    <source>
        <dbReference type="SAM" id="MobiDB-lite"/>
    </source>
</evidence>
<dbReference type="InterPro" id="IPR036291">
    <property type="entry name" value="NAD(P)-bd_dom_sf"/>
</dbReference>
<feature type="compositionally biased region" description="Low complexity" evidence="10">
    <location>
        <begin position="1146"/>
        <end position="1160"/>
    </location>
</feature>
<feature type="transmembrane region" description="Helical" evidence="11">
    <location>
        <begin position="774"/>
        <end position="796"/>
    </location>
</feature>
<feature type="compositionally biased region" description="Basic and acidic residues" evidence="10">
    <location>
        <begin position="1161"/>
        <end position="1173"/>
    </location>
</feature>
<dbReference type="GO" id="GO:0006508">
    <property type="term" value="P:proteolysis"/>
    <property type="evidence" value="ECO:0007669"/>
    <property type="project" value="InterPro"/>
</dbReference>
<dbReference type="PANTHER" id="PTHR46157:SF4">
    <property type="entry name" value="K(+) EFFLUX ANTIPORTER 3, CHLOROPLASTIC"/>
    <property type="match status" value="1"/>
</dbReference>
<dbReference type="InterPro" id="IPR003148">
    <property type="entry name" value="RCK_N"/>
</dbReference>
<evidence type="ECO:0000313" key="14">
    <source>
        <dbReference type="Proteomes" id="UP001445335"/>
    </source>
</evidence>
<feature type="transmembrane region" description="Helical" evidence="11">
    <location>
        <begin position="652"/>
        <end position="676"/>
    </location>
</feature>
<keyword evidence="4" id="KW-0633">Potassium transport</keyword>
<dbReference type="GO" id="GO:1902600">
    <property type="term" value="P:proton transmembrane transport"/>
    <property type="evidence" value="ECO:0007669"/>
    <property type="project" value="InterPro"/>
</dbReference>
<evidence type="ECO:0000256" key="6">
    <source>
        <dbReference type="ARBA" id="ARBA00022958"/>
    </source>
</evidence>
<evidence type="ECO:0000256" key="11">
    <source>
        <dbReference type="SAM" id="Phobius"/>
    </source>
</evidence>
<evidence type="ECO:0000256" key="9">
    <source>
        <dbReference type="ARBA" id="ARBA00023136"/>
    </source>
</evidence>
<accession>A0AAW1S538</accession>
<dbReference type="Gene3D" id="1.20.120.980">
    <property type="entry name" value="Serine carboxypeptidase S28, SKS domain"/>
    <property type="match status" value="1"/>
</dbReference>
<evidence type="ECO:0000256" key="8">
    <source>
        <dbReference type="ARBA" id="ARBA00023065"/>
    </source>
</evidence>
<dbReference type="InterPro" id="IPR006153">
    <property type="entry name" value="Cation/H_exchanger_TM"/>
</dbReference>
<dbReference type="FunFam" id="1.20.1530.20:FF:000011">
    <property type="entry name" value="K(+) efflux antiporter 3, chloroplastic"/>
    <property type="match status" value="1"/>
</dbReference>
<proteinExistence type="predicted"/>
<sequence length="1209" mass="127667">MEQCKVFYRNATLDHFSWATPPGGVVSFCQRYFVCSEHWRKEGGPIFFYVGNEADVTLYLNASGLMWESAAEFGALLIFAEHRYYGESKPYGSKRLREHMQFLTSEQAMADYAELITALKAELGVEGAAVIGFGGSYGGMLASWMRLKYPHILDGAIAGSAPIWSYLGEHPPYDSGSYAKIVTRDASPAAGAAAACVPNMRRAWQALFMAGETEGGRVAASSVMRLCPSAALNCSADAAALADWLSSAWDYLAMGNYPYPSTYILNGGGTLPAYPMRAACEYLAEPDLEGDALLAGLASAAGVFYNFSGQNLDCFDWSAGPNEESEEDTDFWGYQWCTEQFQPFSRDGVHGMYWDQPFDLKGSIKGCQEQWGVTPRPMWATVAWGGKRIDTASNIVFTNGLLDPWHGGGVLRNLSDSVVAVLIPEGAHHLDLMFSNPLDPPSVIAARATQPDPLVPLGLDFLTFLAATVLVIPTFKSAKISPVLGFLFSGLLLGQLGLFRNTSELEKLSELGVLFLLFEMGLELSFDRLKALAKYAFGLGFATMAVTALVFMGMGLPPGHGLGTEILVRFFHASPKLAAVNSIDEAIVIGAALSLSSSAFVLQLMAERNELGTKFGSATLGILLFQDIAVVPFLVLLPLIENGDLMEPGQSTMSLLAALGPTALQTVAGLAVLLLGGRTVLRRIFAMVANARSDETFVALCLLTVVGASLMTQALGLSETMGSFVAGVLLAETNYRTQVEADIRPFRGLLLGLFFVTTGASLDVGLLLREWEIVVALLVGLIAVKILIIGSIAPFFGLNRQESIRTAFLLSQGGEFAFVLLSLANELKVLPEDLNRLLIIVVVLSMALTPALAEFGKRFAEKTADMPLPGGGDSEEEAAVAAAVVAEAARQAEAVSAPVVICGFGELGQTVANMLDSPALRASGSGSKGVPYVAFDLQPSRIDDACKAGFNVRFGDASRPSVLEAAGVVDPKALAVVYTARGRAVSAVAALRAHWPRAPILARALDQLHAAELRSAGADTVVTATAEAGLELGYAVLSGLGAEERRVQAVAGELRRQVTARVDALAEGMGNHEASTRNPDSLIFRSDPWVDMRSLLAPASELVLRGDVAAAASSSFDEMATASASLDDGGAGSANGPAGGNGAGGRSSSMVISAAGALAAGREREPVPKRPRDGSGTSFDVGSAVAMAGDAARQGSMRAKAKASRDGDD</sequence>
<dbReference type="GO" id="GO:0012505">
    <property type="term" value="C:endomembrane system"/>
    <property type="evidence" value="ECO:0007669"/>
    <property type="project" value="UniProtKB-SubCell"/>
</dbReference>
<evidence type="ECO:0000256" key="2">
    <source>
        <dbReference type="ARBA" id="ARBA00022448"/>
    </source>
</evidence>
<dbReference type="PROSITE" id="PS51201">
    <property type="entry name" value="RCK_N"/>
    <property type="match status" value="1"/>
</dbReference>
<dbReference type="InterPro" id="IPR042269">
    <property type="entry name" value="Ser_carbopepase_S28_SKS"/>
</dbReference>
<evidence type="ECO:0000256" key="1">
    <source>
        <dbReference type="ARBA" id="ARBA00004127"/>
    </source>
</evidence>
<dbReference type="Gene3D" id="3.40.50.720">
    <property type="entry name" value="NAD(P)-binding Rossmann-like Domain"/>
    <property type="match status" value="1"/>
</dbReference>
<dbReference type="GO" id="GO:0070008">
    <property type="term" value="F:serine-type exopeptidase activity"/>
    <property type="evidence" value="ECO:0007669"/>
    <property type="project" value="InterPro"/>
</dbReference>
<evidence type="ECO:0000259" key="12">
    <source>
        <dbReference type="PROSITE" id="PS51201"/>
    </source>
</evidence>
<dbReference type="SUPFAM" id="SSF53474">
    <property type="entry name" value="alpha/beta-Hydrolases"/>
    <property type="match status" value="2"/>
</dbReference>
<comment type="subcellular location">
    <subcellularLocation>
        <location evidence="1">Endomembrane system</location>
        <topology evidence="1">Multi-pass membrane protein</topology>
    </subcellularLocation>
</comment>
<evidence type="ECO:0000256" key="4">
    <source>
        <dbReference type="ARBA" id="ARBA00022538"/>
    </source>
</evidence>
<dbReference type="InterPro" id="IPR008758">
    <property type="entry name" value="Peptidase_S28"/>
</dbReference>
<dbReference type="GO" id="GO:0006813">
    <property type="term" value="P:potassium ion transport"/>
    <property type="evidence" value="ECO:0007669"/>
    <property type="project" value="UniProtKB-KW"/>
</dbReference>
<dbReference type="FunFam" id="3.40.50.720:FF:000036">
    <property type="entry name" value="Glutathione-regulated potassium-efflux system protein KefB"/>
    <property type="match status" value="1"/>
</dbReference>
<dbReference type="Pfam" id="PF05577">
    <property type="entry name" value="Peptidase_S28"/>
    <property type="match status" value="1"/>
</dbReference>
<reference evidence="13 14" key="1">
    <citation type="journal article" date="2024" name="Nat. Commun.">
        <title>Phylogenomics reveals the evolutionary origins of lichenization in chlorophyte algae.</title>
        <authorList>
            <person name="Puginier C."/>
            <person name="Libourel C."/>
            <person name="Otte J."/>
            <person name="Skaloud P."/>
            <person name="Haon M."/>
            <person name="Grisel S."/>
            <person name="Petersen M."/>
            <person name="Berrin J.G."/>
            <person name="Delaux P.M."/>
            <person name="Dal Grande F."/>
            <person name="Keller J."/>
        </authorList>
    </citation>
    <scope>NUCLEOTIDE SEQUENCE [LARGE SCALE GENOMIC DNA]</scope>
    <source>
        <strain evidence="13 14">SAG 245.80</strain>
    </source>
</reference>
<dbReference type="SUPFAM" id="SSF51735">
    <property type="entry name" value="NAD(P)-binding Rossmann-fold domains"/>
    <property type="match status" value="1"/>
</dbReference>
<dbReference type="GO" id="GO:0009507">
    <property type="term" value="C:chloroplast"/>
    <property type="evidence" value="ECO:0007669"/>
    <property type="project" value="TreeGrafter"/>
</dbReference>
<evidence type="ECO:0000256" key="3">
    <source>
        <dbReference type="ARBA" id="ARBA00022449"/>
    </source>
</evidence>
<feature type="transmembrane region" description="Helical" evidence="11">
    <location>
        <begin position="454"/>
        <end position="473"/>
    </location>
</feature>
<dbReference type="InterPro" id="IPR029058">
    <property type="entry name" value="AB_hydrolase_fold"/>
</dbReference>
<feature type="domain" description="RCK N-terminal" evidence="12">
    <location>
        <begin position="896"/>
        <end position="1023"/>
    </location>
</feature>
<feature type="transmembrane region" description="Helical" evidence="11">
    <location>
        <begin position="536"/>
        <end position="556"/>
    </location>
</feature>
<feature type="transmembrane region" description="Helical" evidence="11">
    <location>
        <begin position="697"/>
        <end position="715"/>
    </location>
</feature>
<dbReference type="AlphaFoldDB" id="A0AAW1S538"/>
<feature type="transmembrane region" description="Helical" evidence="11">
    <location>
        <begin position="480"/>
        <end position="499"/>
    </location>
</feature>